<keyword evidence="3 5" id="KW-0238">DNA-binding</keyword>
<dbReference type="PANTHER" id="PTHR12322:SF110">
    <property type="entry name" value="DOUBLESEX- AND MAB-3-RELATED TRANSCRIPTION FACTOR DMD-10"/>
    <property type="match status" value="1"/>
</dbReference>
<protein>
    <recommendedName>
        <fullName evidence="6">DM domain-containing protein</fullName>
    </recommendedName>
</protein>
<dbReference type="PROSITE" id="PS50809">
    <property type="entry name" value="DM_2"/>
    <property type="match status" value="1"/>
</dbReference>
<keyword evidence="7" id="KW-1185">Reference proteome</keyword>
<sequence>MATLVYSPADLSRQIERNISVIKSVFEPDHVSYTKRIPNCQKCGQHGRKNRLKGHKRVCPFKDCTCPKCQVVSERQRLMADQIKIRRRQRKDTIISLTRESISATLSALGQLPNGNVNNLIYNKLKPSVGSTDSQESMTDPVLPKAYSPPIAPILTPTTADISSLIMSTATTIPSTLPIQEISKTTSMLDPLLLPLAAPIEPITTMSSILPTSPVTTPTFGFSDTLAMLSSLSLPLTSPNSTTNSSFQFPQMLSNEQLLQQILLSYQFLAQETIGNSEKHGGIDGKAAIREANNKNSIIDICSV</sequence>
<dbReference type="InterPro" id="IPR036407">
    <property type="entry name" value="DM_DNA-bd_sf"/>
</dbReference>
<dbReference type="WBParaSite" id="MBELARI_LOCUS13890">
    <property type="protein sequence ID" value="MBELARI_LOCUS13890"/>
    <property type="gene ID" value="MBELARI_LOCUS13890"/>
</dbReference>
<dbReference type="Proteomes" id="UP000887575">
    <property type="component" value="Unassembled WGS sequence"/>
</dbReference>
<organism evidence="7 8">
    <name type="scientific">Mesorhabditis belari</name>
    <dbReference type="NCBI Taxonomy" id="2138241"/>
    <lineage>
        <taxon>Eukaryota</taxon>
        <taxon>Metazoa</taxon>
        <taxon>Ecdysozoa</taxon>
        <taxon>Nematoda</taxon>
        <taxon>Chromadorea</taxon>
        <taxon>Rhabditida</taxon>
        <taxon>Rhabditina</taxon>
        <taxon>Rhabditomorpha</taxon>
        <taxon>Rhabditoidea</taxon>
        <taxon>Rhabditidae</taxon>
        <taxon>Mesorhabditinae</taxon>
        <taxon>Mesorhabditis</taxon>
    </lineage>
</organism>
<dbReference type="Gene3D" id="4.10.1040.10">
    <property type="entry name" value="DM DNA-binding domain"/>
    <property type="match status" value="1"/>
</dbReference>
<evidence type="ECO:0000256" key="5">
    <source>
        <dbReference type="PROSITE-ProRule" id="PRU00070"/>
    </source>
</evidence>
<evidence type="ECO:0000256" key="3">
    <source>
        <dbReference type="ARBA" id="ARBA00023125"/>
    </source>
</evidence>
<dbReference type="FunFam" id="4.10.1040.10:FF:000001">
    <property type="entry name" value="doublesex- and mab-3-related transcription factor 1"/>
    <property type="match status" value="1"/>
</dbReference>
<keyword evidence="4 5" id="KW-0539">Nucleus</keyword>
<proteinExistence type="predicted"/>
<dbReference type="PANTHER" id="PTHR12322">
    <property type="entry name" value="DOUBLESEX AND MAB-3 RELATED TRANSCRIPTION FACTOR DMRT"/>
    <property type="match status" value="1"/>
</dbReference>
<evidence type="ECO:0000313" key="8">
    <source>
        <dbReference type="WBParaSite" id="MBELARI_LOCUS13890"/>
    </source>
</evidence>
<dbReference type="GO" id="GO:0046872">
    <property type="term" value="F:metal ion binding"/>
    <property type="evidence" value="ECO:0007669"/>
    <property type="project" value="UniProtKB-KW"/>
</dbReference>
<feature type="domain" description="DM" evidence="6">
    <location>
        <begin position="40"/>
        <end position="87"/>
    </location>
</feature>
<dbReference type="GO" id="GO:0005634">
    <property type="term" value="C:nucleus"/>
    <property type="evidence" value="ECO:0007669"/>
    <property type="project" value="UniProtKB-SubCell"/>
</dbReference>
<evidence type="ECO:0000256" key="4">
    <source>
        <dbReference type="ARBA" id="ARBA00023242"/>
    </source>
</evidence>
<keyword evidence="2 5" id="KW-0862">Zinc</keyword>
<dbReference type="PROSITE" id="PS40000">
    <property type="entry name" value="DM_1"/>
    <property type="match status" value="1"/>
</dbReference>
<keyword evidence="1 5" id="KW-0479">Metal-binding</keyword>
<evidence type="ECO:0000259" key="6">
    <source>
        <dbReference type="PROSITE" id="PS50809"/>
    </source>
</evidence>
<dbReference type="GO" id="GO:0007548">
    <property type="term" value="P:sex differentiation"/>
    <property type="evidence" value="ECO:0007669"/>
    <property type="project" value="TreeGrafter"/>
</dbReference>
<name>A0AAF3EIU0_9BILA</name>
<dbReference type="SUPFAM" id="SSF82927">
    <property type="entry name" value="Cysteine-rich DNA binding domain, (DM domain)"/>
    <property type="match status" value="1"/>
</dbReference>
<evidence type="ECO:0000256" key="1">
    <source>
        <dbReference type="ARBA" id="ARBA00022723"/>
    </source>
</evidence>
<dbReference type="GO" id="GO:0000978">
    <property type="term" value="F:RNA polymerase II cis-regulatory region sequence-specific DNA binding"/>
    <property type="evidence" value="ECO:0007669"/>
    <property type="project" value="TreeGrafter"/>
</dbReference>
<dbReference type="AlphaFoldDB" id="A0AAF3EIU0"/>
<accession>A0AAF3EIU0</accession>
<evidence type="ECO:0000313" key="7">
    <source>
        <dbReference type="Proteomes" id="UP000887575"/>
    </source>
</evidence>
<reference evidence="8" key="1">
    <citation type="submission" date="2024-02" db="UniProtKB">
        <authorList>
            <consortium name="WormBaseParasite"/>
        </authorList>
    </citation>
    <scope>IDENTIFICATION</scope>
</reference>
<dbReference type="InterPro" id="IPR001275">
    <property type="entry name" value="DM_DNA-bd"/>
</dbReference>
<feature type="DNA-binding region" description="DM" evidence="5">
    <location>
        <begin position="40"/>
        <end position="87"/>
    </location>
</feature>
<dbReference type="SMART" id="SM00301">
    <property type="entry name" value="DM"/>
    <property type="match status" value="1"/>
</dbReference>
<evidence type="ECO:0000256" key="2">
    <source>
        <dbReference type="ARBA" id="ARBA00022833"/>
    </source>
</evidence>
<dbReference type="GO" id="GO:0000981">
    <property type="term" value="F:DNA-binding transcription factor activity, RNA polymerase II-specific"/>
    <property type="evidence" value="ECO:0007669"/>
    <property type="project" value="TreeGrafter"/>
</dbReference>
<dbReference type="InterPro" id="IPR026607">
    <property type="entry name" value="DMRT"/>
</dbReference>
<comment type="subcellular location">
    <subcellularLocation>
        <location evidence="5">Nucleus</location>
    </subcellularLocation>
</comment>
<dbReference type="Pfam" id="PF00751">
    <property type="entry name" value="DM"/>
    <property type="match status" value="1"/>
</dbReference>